<dbReference type="EMBL" id="CAJPDS010000079">
    <property type="protein sequence ID" value="CAF9935006.1"/>
    <property type="molecule type" value="Genomic_DNA"/>
</dbReference>
<comment type="caution">
    <text evidence="2">The sequence shown here is derived from an EMBL/GenBank/DDBJ whole genome shotgun (WGS) entry which is preliminary data.</text>
</comment>
<feature type="compositionally biased region" description="Low complexity" evidence="1">
    <location>
        <begin position="400"/>
        <end position="410"/>
    </location>
</feature>
<feature type="region of interest" description="Disordered" evidence="1">
    <location>
        <begin position="31"/>
        <end position="68"/>
    </location>
</feature>
<protein>
    <submittedName>
        <fullName evidence="2">Uncharacterized protein</fullName>
    </submittedName>
</protein>
<feature type="compositionally biased region" description="Basic and acidic residues" evidence="1">
    <location>
        <begin position="293"/>
        <end position="305"/>
    </location>
</feature>
<dbReference type="Proteomes" id="UP000664521">
    <property type="component" value="Unassembled WGS sequence"/>
</dbReference>
<dbReference type="AlphaFoldDB" id="A0A8H3FZ68"/>
<evidence type="ECO:0000313" key="2">
    <source>
        <dbReference type="EMBL" id="CAF9935006.1"/>
    </source>
</evidence>
<feature type="compositionally biased region" description="Basic and acidic residues" evidence="1">
    <location>
        <begin position="194"/>
        <end position="205"/>
    </location>
</feature>
<keyword evidence="3" id="KW-1185">Reference proteome</keyword>
<feature type="compositionally biased region" description="Pro residues" evidence="1">
    <location>
        <begin position="52"/>
        <end position="65"/>
    </location>
</feature>
<sequence>MSIYLGPMEDTECPPQRGGFPFGVAYKPMEDTEYPQQQGGFPFSLTSTYPGSPFPSNQPRPPSPPDAGQILQEIKQVLQEIEQVAQNDPDPKILWQLQNIVRGARKPPTPAMTEADRQYVAKQWKLLDRQIEDRRIAEKEATARWLEDMHVNSSDTLFGPPRKTPRPPRGYCAAVAGEKAALQRKRLKEDAEEESRAKERAEAKWRARLRTQAPTLFGVPSLNKSPLLDDNAHARNYEKSAEQPKSPDEQIEDEAGAEETDPLSTSLANMTDFLFGRHPQARAPEGNADTEVQEDKHKGKGKDQHTSQIAMDTAPWESFLNGEGHNTTDFAGDRISTADVSAQSDAVATAADQVLGPVSPALSHTQSSTSSAGGTKSSVPEREPDVMHGGHIEKDARFGSPSTMSSTSSPEQEGDLQRAGKQLSGGLRAGA</sequence>
<feature type="compositionally biased region" description="Acidic residues" evidence="1">
    <location>
        <begin position="249"/>
        <end position="261"/>
    </location>
</feature>
<feature type="compositionally biased region" description="Low complexity" evidence="1">
    <location>
        <begin position="359"/>
        <end position="378"/>
    </location>
</feature>
<feature type="region of interest" description="Disordered" evidence="1">
    <location>
        <begin position="237"/>
        <end position="332"/>
    </location>
</feature>
<evidence type="ECO:0000313" key="3">
    <source>
        <dbReference type="Proteomes" id="UP000664521"/>
    </source>
</evidence>
<feature type="compositionally biased region" description="Basic and acidic residues" evidence="1">
    <location>
        <begin position="379"/>
        <end position="397"/>
    </location>
</feature>
<feature type="compositionally biased region" description="Basic and acidic residues" evidence="1">
    <location>
        <begin position="237"/>
        <end position="248"/>
    </location>
</feature>
<accession>A0A8H3FZ68</accession>
<feature type="region of interest" description="Disordered" evidence="1">
    <location>
        <begin position="184"/>
        <end position="206"/>
    </location>
</feature>
<organism evidence="2 3">
    <name type="scientific">Heterodermia speciosa</name>
    <dbReference type="NCBI Taxonomy" id="116794"/>
    <lineage>
        <taxon>Eukaryota</taxon>
        <taxon>Fungi</taxon>
        <taxon>Dikarya</taxon>
        <taxon>Ascomycota</taxon>
        <taxon>Pezizomycotina</taxon>
        <taxon>Lecanoromycetes</taxon>
        <taxon>OSLEUM clade</taxon>
        <taxon>Lecanoromycetidae</taxon>
        <taxon>Caliciales</taxon>
        <taxon>Physciaceae</taxon>
        <taxon>Heterodermia</taxon>
    </lineage>
</organism>
<name>A0A8H3FZ68_9LECA</name>
<feature type="region of interest" description="Disordered" evidence="1">
    <location>
        <begin position="357"/>
        <end position="431"/>
    </location>
</feature>
<evidence type="ECO:0000256" key="1">
    <source>
        <dbReference type="SAM" id="MobiDB-lite"/>
    </source>
</evidence>
<proteinExistence type="predicted"/>
<feature type="compositionally biased region" description="Polar residues" evidence="1">
    <location>
        <begin position="34"/>
        <end position="49"/>
    </location>
</feature>
<gene>
    <name evidence="2" type="ORF">HETSPECPRED_009427</name>
</gene>
<reference evidence="2" key="1">
    <citation type="submission" date="2021-03" db="EMBL/GenBank/DDBJ databases">
        <authorList>
            <person name="Tagirdzhanova G."/>
        </authorList>
    </citation>
    <scope>NUCLEOTIDE SEQUENCE</scope>
</reference>